<dbReference type="Pfam" id="PF00067">
    <property type="entry name" value="p450"/>
    <property type="match status" value="1"/>
</dbReference>
<keyword evidence="6" id="KW-0812">Transmembrane</keyword>
<name>A0ABR4F4A1_9PEZI</name>
<reference evidence="7 8" key="1">
    <citation type="submission" date="2024-03" db="EMBL/GenBank/DDBJ databases">
        <title>A high-quality draft genome sequence of Diaporthe vaccinii, a causative agent of upright dieback and viscid rot disease in cranberry plants.</title>
        <authorList>
            <person name="Sarrasin M."/>
            <person name="Lang B.F."/>
            <person name="Burger G."/>
        </authorList>
    </citation>
    <scope>NUCLEOTIDE SEQUENCE [LARGE SCALE GENOMIC DNA]</scope>
    <source>
        <strain evidence="7 8">IS7</strain>
    </source>
</reference>
<evidence type="ECO:0000256" key="2">
    <source>
        <dbReference type="ARBA" id="ARBA00010617"/>
    </source>
</evidence>
<keyword evidence="6" id="KW-0472">Membrane</keyword>
<dbReference type="EMBL" id="JBAWTH010000013">
    <property type="protein sequence ID" value="KAL2289360.1"/>
    <property type="molecule type" value="Genomic_DNA"/>
</dbReference>
<keyword evidence="5" id="KW-0408">Iron</keyword>
<evidence type="ECO:0000256" key="4">
    <source>
        <dbReference type="ARBA" id="ARBA00022723"/>
    </source>
</evidence>
<dbReference type="Proteomes" id="UP001600888">
    <property type="component" value="Unassembled WGS sequence"/>
</dbReference>
<keyword evidence="8" id="KW-1185">Reference proteome</keyword>
<keyword evidence="3" id="KW-0349">Heme</keyword>
<sequence>MQTSIYVGLGVLFLLYRLYHIYYNLYLHPLAKIPGPKLYAISWLPRLWRQHIRGCHYKDLVGLHDKYGIIVRVGPDEVSNATGTAWDTIGGSSQQFMRDLNFFSVSQLQVEGKSFISQNKQDHHAIRRLLLPAFTNKAFMHHEDIVNVWLDKLNKRIEEQKGNEFNIERMFTWFTFDVMGVLSFGEDFGCLENERNHPYLHAAEVGAPFLSVMQVLLRFPATRGFYNLALRLPWMDWWNSLRVMSDSTAARWLDTVDEAGEDRGDIMSTIYNGMKDKEHPITRVQALDVASILVLSGSEATPILMTAMMWNIMSNPRVYERVKHEIRYSGIIKSAADITAANTDQMVYMDAIIQESLRTDTPFATTIPRIVPPGGARVDGYWLPGGTTCGVPHYTAGNWEYNFSDPGSFVPERWLPERDARYANDKRAAFRPFAKGSLDCIGKRYVSRSPIPPQILPPLTHLAPIRCEYLGADCMITKIRISRGAHGFRGLVLAFRFRTCRAIRPLGQGPPS</sequence>
<gene>
    <name evidence="7" type="ORF">FJTKL_02361</name>
</gene>
<evidence type="ECO:0000313" key="8">
    <source>
        <dbReference type="Proteomes" id="UP001600888"/>
    </source>
</evidence>
<evidence type="ECO:0000256" key="6">
    <source>
        <dbReference type="SAM" id="Phobius"/>
    </source>
</evidence>
<accession>A0ABR4F4A1</accession>
<evidence type="ECO:0000256" key="5">
    <source>
        <dbReference type="ARBA" id="ARBA00023004"/>
    </source>
</evidence>
<comment type="similarity">
    <text evidence="2">Belongs to the cytochrome P450 family.</text>
</comment>
<dbReference type="SUPFAM" id="SSF48264">
    <property type="entry name" value="Cytochrome P450"/>
    <property type="match status" value="1"/>
</dbReference>
<keyword evidence="6" id="KW-1133">Transmembrane helix</keyword>
<feature type="transmembrane region" description="Helical" evidence="6">
    <location>
        <begin position="6"/>
        <end position="27"/>
    </location>
</feature>
<dbReference type="Gene3D" id="1.10.630.10">
    <property type="entry name" value="Cytochrome P450"/>
    <property type="match status" value="1"/>
</dbReference>
<dbReference type="InterPro" id="IPR036396">
    <property type="entry name" value="Cyt_P450_sf"/>
</dbReference>
<dbReference type="InterPro" id="IPR050121">
    <property type="entry name" value="Cytochrome_P450_monoxygenase"/>
</dbReference>
<keyword evidence="4" id="KW-0479">Metal-binding</keyword>
<dbReference type="InterPro" id="IPR001128">
    <property type="entry name" value="Cyt_P450"/>
</dbReference>
<protein>
    <recommendedName>
        <fullName evidence="9">Cytochrome P450</fullName>
    </recommendedName>
</protein>
<dbReference type="PANTHER" id="PTHR24305:SF210">
    <property type="entry name" value="CYTOCHROME P450 MONOOXYGENASE ASQL-RELATED"/>
    <property type="match status" value="1"/>
</dbReference>
<evidence type="ECO:0000256" key="3">
    <source>
        <dbReference type="ARBA" id="ARBA00022617"/>
    </source>
</evidence>
<proteinExistence type="inferred from homology"/>
<organism evidence="7 8">
    <name type="scientific">Diaporthe vaccinii</name>
    <dbReference type="NCBI Taxonomy" id="105482"/>
    <lineage>
        <taxon>Eukaryota</taxon>
        <taxon>Fungi</taxon>
        <taxon>Dikarya</taxon>
        <taxon>Ascomycota</taxon>
        <taxon>Pezizomycotina</taxon>
        <taxon>Sordariomycetes</taxon>
        <taxon>Sordariomycetidae</taxon>
        <taxon>Diaporthales</taxon>
        <taxon>Diaporthaceae</taxon>
        <taxon>Diaporthe</taxon>
        <taxon>Diaporthe eres species complex</taxon>
    </lineage>
</organism>
<evidence type="ECO:0000313" key="7">
    <source>
        <dbReference type="EMBL" id="KAL2289360.1"/>
    </source>
</evidence>
<comment type="cofactor">
    <cofactor evidence="1">
        <name>heme</name>
        <dbReference type="ChEBI" id="CHEBI:30413"/>
    </cofactor>
</comment>
<evidence type="ECO:0000256" key="1">
    <source>
        <dbReference type="ARBA" id="ARBA00001971"/>
    </source>
</evidence>
<evidence type="ECO:0008006" key="9">
    <source>
        <dbReference type="Google" id="ProtNLM"/>
    </source>
</evidence>
<dbReference type="PANTHER" id="PTHR24305">
    <property type="entry name" value="CYTOCHROME P450"/>
    <property type="match status" value="1"/>
</dbReference>
<comment type="caution">
    <text evidence="7">The sequence shown here is derived from an EMBL/GenBank/DDBJ whole genome shotgun (WGS) entry which is preliminary data.</text>
</comment>